<protein>
    <submittedName>
        <fullName evidence="11">Flagellar motor protein MotA</fullName>
    </submittedName>
</protein>
<dbReference type="GO" id="GO:0005886">
    <property type="term" value="C:plasma membrane"/>
    <property type="evidence" value="ECO:0007669"/>
    <property type="project" value="UniProtKB-SubCell"/>
</dbReference>
<comment type="subcellular location">
    <subcellularLocation>
        <location evidence="1">Cell membrane</location>
        <topology evidence="1">Multi-pass membrane protein</topology>
    </subcellularLocation>
    <subcellularLocation>
        <location evidence="6">Membrane</location>
        <topology evidence="6">Multi-pass membrane protein</topology>
    </subcellularLocation>
</comment>
<feature type="signal peptide" evidence="8">
    <location>
        <begin position="1"/>
        <end position="22"/>
    </location>
</feature>
<keyword evidence="11" id="KW-0282">Flagellum</keyword>
<dbReference type="PANTHER" id="PTHR30625:SF3">
    <property type="entry name" value="TOL-PAL SYSTEM PROTEIN TOLQ"/>
    <property type="match status" value="1"/>
</dbReference>
<name>A0A1W6SMW3_9PROT</name>
<dbReference type="eggNOG" id="COG0811">
    <property type="taxonomic scope" value="Bacteria"/>
</dbReference>
<feature type="transmembrane region" description="Helical" evidence="7">
    <location>
        <begin position="463"/>
        <end position="496"/>
    </location>
</feature>
<dbReference type="InterPro" id="IPR050790">
    <property type="entry name" value="ExbB/TolQ_transport"/>
</dbReference>
<evidence type="ECO:0000256" key="3">
    <source>
        <dbReference type="ARBA" id="ARBA00022692"/>
    </source>
</evidence>
<keyword evidence="12" id="KW-1185">Reference proteome</keyword>
<dbReference type="Pfam" id="PF10102">
    <property type="entry name" value="DUF2341"/>
    <property type="match status" value="1"/>
</dbReference>
<dbReference type="AlphaFoldDB" id="A0A1W6SMW3"/>
<feature type="transmembrane region" description="Helical" evidence="7">
    <location>
        <begin position="502"/>
        <end position="526"/>
    </location>
</feature>
<gene>
    <name evidence="11" type="ORF">EBAPG3_004710</name>
</gene>
<evidence type="ECO:0000256" key="8">
    <source>
        <dbReference type="SAM" id="SignalP"/>
    </source>
</evidence>
<dbReference type="InterPro" id="IPR018765">
    <property type="entry name" value="DUF2341"/>
</dbReference>
<dbReference type="EMBL" id="CP021106">
    <property type="protein sequence ID" value="ARO87125.1"/>
    <property type="molecule type" value="Genomic_DNA"/>
</dbReference>
<feature type="chain" id="PRO_5010873746" evidence="8">
    <location>
        <begin position="23"/>
        <end position="562"/>
    </location>
</feature>
<feature type="domain" description="MotA/TolQ/ExbB proton channel" evidence="9">
    <location>
        <begin position="434"/>
        <end position="543"/>
    </location>
</feature>
<evidence type="ECO:0000256" key="6">
    <source>
        <dbReference type="RuleBase" id="RU004057"/>
    </source>
</evidence>
<dbReference type="PANTHER" id="PTHR30625">
    <property type="entry name" value="PROTEIN TOLQ"/>
    <property type="match status" value="1"/>
</dbReference>
<dbReference type="Pfam" id="PF13385">
    <property type="entry name" value="Laminin_G_3"/>
    <property type="match status" value="1"/>
</dbReference>
<keyword evidence="4 7" id="KW-1133">Transmembrane helix</keyword>
<sequence>MNKILFLLFTFHLMSLSTVAAAYWDEAWAARVKITLNPQGVAAVEQVPVAVRLHSGNFNFLDADADGADLRFVAADDKTELKFHIEKFDSINELAVIWVLLPQLNPADKSAHFWLYYGNEAATSAADSKGSWDSGTAAVFHFSEKTLLQDASANGLAATGEITVQKAALLGAAAVFNGQPLTIGPAAALKLGAGGNFSYSVWIKPGALPQQAGLYRQESLSVKIDGQKLVLATGLTAISGGEIRAGAWQHVAVAATAGKATLYVNGAAVGTGDLALPDAQGNVEIGAGYIGELDEIQIANVARGEDWFKVAVAGQGMDSQLLKIGKPSTDGEEEEESVSYFGILFQSLTVDAWVVIIILAVMFAISLAVMVLKGKLVARTDRGNRLFLDRFANAGSDDLLALDKGESYPDSTLFHLYGAGLKEIRKRYTNGNELALTGASIDAIKASIDANLIRENKKLNANMVLLTIAISGGPFLGLLGTVVGVMITFAAIAAAGDVNVNAIAPGIAAALLATVAGLAVAIPALFGYNYLASRIKNITTDMQIFVDEFVTRVAELYDAERN</sequence>
<evidence type="ECO:0000256" key="1">
    <source>
        <dbReference type="ARBA" id="ARBA00004651"/>
    </source>
</evidence>
<keyword evidence="11" id="KW-0966">Cell projection</keyword>
<comment type="similarity">
    <text evidence="6">Belongs to the exbB/tolQ family.</text>
</comment>
<dbReference type="OrthoDB" id="175881at2"/>
<evidence type="ECO:0000256" key="7">
    <source>
        <dbReference type="SAM" id="Phobius"/>
    </source>
</evidence>
<dbReference type="Gene3D" id="2.60.120.200">
    <property type="match status" value="1"/>
</dbReference>
<feature type="domain" description="DUF2341" evidence="10">
    <location>
        <begin position="66"/>
        <end position="130"/>
    </location>
</feature>
<keyword evidence="11" id="KW-0969">Cilium</keyword>
<feature type="transmembrane region" description="Helical" evidence="7">
    <location>
        <begin position="352"/>
        <end position="372"/>
    </location>
</feature>
<evidence type="ECO:0000256" key="5">
    <source>
        <dbReference type="ARBA" id="ARBA00023136"/>
    </source>
</evidence>
<evidence type="ECO:0000256" key="2">
    <source>
        <dbReference type="ARBA" id="ARBA00022475"/>
    </source>
</evidence>
<evidence type="ECO:0000259" key="9">
    <source>
        <dbReference type="Pfam" id="PF01618"/>
    </source>
</evidence>
<proteinExistence type="inferred from homology"/>
<dbReference type="GO" id="GO:0017038">
    <property type="term" value="P:protein import"/>
    <property type="evidence" value="ECO:0007669"/>
    <property type="project" value="TreeGrafter"/>
</dbReference>
<keyword evidence="6" id="KW-0813">Transport</keyword>
<reference evidence="11 12" key="1">
    <citation type="journal article" date="2015" name="Int. J. Syst. Evol. Microbiol.">
        <title>Nitrosospira lacus sp. nov., a psychrotolerant, ammonia-oxidizing bacterium from sandy lake sediment.</title>
        <authorList>
            <person name="Urakawa H."/>
            <person name="Garcia J.C."/>
            <person name="Nielsen J.L."/>
            <person name="Le V.Q."/>
            <person name="Kozlowski J.A."/>
            <person name="Stein L.Y."/>
            <person name="Lim C.K."/>
            <person name="Pommerening-Roser A."/>
            <person name="Martens-Habbena W."/>
            <person name="Stahl D.A."/>
            <person name="Klotz M.G."/>
        </authorList>
    </citation>
    <scope>NUCLEOTIDE SEQUENCE [LARGE SCALE GENOMIC DNA]</scope>
    <source>
        <strain evidence="11 12">APG3</strain>
    </source>
</reference>
<evidence type="ECO:0000313" key="12">
    <source>
        <dbReference type="Proteomes" id="UP000012179"/>
    </source>
</evidence>
<dbReference type="RefSeq" id="WP_004175030.1">
    <property type="nucleotide sequence ID" value="NZ_CP021106.3"/>
</dbReference>
<dbReference type="InterPro" id="IPR013320">
    <property type="entry name" value="ConA-like_dom_sf"/>
</dbReference>
<keyword evidence="5 7" id="KW-0472">Membrane</keyword>
<dbReference type="Pfam" id="PF01618">
    <property type="entry name" value="MotA_ExbB"/>
    <property type="match status" value="1"/>
</dbReference>
<evidence type="ECO:0000313" key="11">
    <source>
        <dbReference type="EMBL" id="ARO87125.1"/>
    </source>
</evidence>
<dbReference type="Proteomes" id="UP000012179">
    <property type="component" value="Chromosome"/>
</dbReference>
<keyword evidence="6" id="KW-0653">Protein transport</keyword>
<dbReference type="SUPFAM" id="SSF49899">
    <property type="entry name" value="Concanavalin A-like lectins/glucanases"/>
    <property type="match status" value="1"/>
</dbReference>
<keyword evidence="2" id="KW-1003">Cell membrane</keyword>
<keyword evidence="8" id="KW-0732">Signal</keyword>
<keyword evidence="3 7" id="KW-0812">Transmembrane</keyword>
<evidence type="ECO:0000259" key="10">
    <source>
        <dbReference type="Pfam" id="PF10102"/>
    </source>
</evidence>
<dbReference type="InterPro" id="IPR002898">
    <property type="entry name" value="MotA_ExbB_proton_chnl"/>
</dbReference>
<organism evidence="11 12">
    <name type="scientific">Nitrosospira lacus</name>
    <dbReference type="NCBI Taxonomy" id="1288494"/>
    <lineage>
        <taxon>Bacteria</taxon>
        <taxon>Pseudomonadati</taxon>
        <taxon>Pseudomonadota</taxon>
        <taxon>Betaproteobacteria</taxon>
        <taxon>Nitrosomonadales</taxon>
        <taxon>Nitrosomonadaceae</taxon>
        <taxon>Nitrosospira</taxon>
    </lineage>
</organism>
<accession>A0A1W6SMW3</accession>
<evidence type="ECO:0000256" key="4">
    <source>
        <dbReference type="ARBA" id="ARBA00022989"/>
    </source>
</evidence>
<dbReference type="KEGG" id="nlc:EBAPG3_004710"/>